<dbReference type="InterPro" id="IPR003439">
    <property type="entry name" value="ABC_transporter-like_ATP-bd"/>
</dbReference>
<dbReference type="InterPro" id="IPR050611">
    <property type="entry name" value="ABCF"/>
</dbReference>
<dbReference type="Gene3D" id="3.40.50.300">
    <property type="entry name" value="P-loop containing nucleotide triphosphate hydrolases"/>
    <property type="match status" value="2"/>
</dbReference>
<comment type="caution">
    <text evidence="5">The sequence shown here is derived from an EMBL/GenBank/DDBJ whole genome shotgun (WGS) entry which is preliminary data.</text>
</comment>
<evidence type="ECO:0000256" key="1">
    <source>
        <dbReference type="ARBA" id="ARBA00022737"/>
    </source>
</evidence>
<reference evidence="5" key="2">
    <citation type="submission" date="2020-09" db="EMBL/GenBank/DDBJ databases">
        <authorList>
            <person name="Sun Q."/>
            <person name="Ohkuma M."/>
        </authorList>
    </citation>
    <scope>NUCLEOTIDE SEQUENCE</scope>
    <source>
        <strain evidence="5">JCM 3313</strain>
    </source>
</reference>
<dbReference type="PROSITE" id="PS50893">
    <property type="entry name" value="ABC_TRANSPORTER_2"/>
    <property type="match status" value="2"/>
</dbReference>
<dbReference type="PANTHER" id="PTHR19211">
    <property type="entry name" value="ATP-BINDING TRANSPORT PROTEIN-RELATED"/>
    <property type="match status" value="1"/>
</dbReference>
<evidence type="ECO:0000313" key="6">
    <source>
        <dbReference type="Proteomes" id="UP000639606"/>
    </source>
</evidence>
<feature type="domain" description="ABC transporter" evidence="4">
    <location>
        <begin position="343"/>
        <end position="539"/>
    </location>
</feature>
<dbReference type="RefSeq" id="WP_189223801.1">
    <property type="nucleotide sequence ID" value="NZ_BMRG01000004.1"/>
</dbReference>
<sequence>MSLSPIAPARAAHLSASDVHLSFGGRPVLAGVDLTASAGDRLAVVGENGRGKTTLLRVLAGHLPADRGRVRRVGGLGFADQRLPLGDEHTVGHLVDLELTAVRAALRELDIAAEALAGGGPGAESAYAEALAVAERLDAWDADRRVEVSLAALGAVADRSRPLGSLSVGQRHRVRLACLLGAGHDLLLLDEPTNHLDSGGLDHLTERLLRHPGVVVLVSHDRALLADVATTVLDLDPTHDGRPRLHGGGYAGHLAARRAERARWEALHLEQVAERQRLADDLAAARDRLQDSWRPGKGHGKHTRATRAPALVRAVHRRQDQLDAHEVSVPEPPLRFTPPVLPAHAGDWLLRADGVAVTGRLRPCGVVLGTAGRLVVAGPNGAGKSTLLAVVAGEVAPSAGEVAVARGARVGWLRQESPPPSRRVAREVYDTAIARLVASGDLPEAEAVTLPELGLLDRHDVERPVAELSVGAQRRLDLALVLAARPHLLLLDEPTNHLSAALVDELTEALAGTAAAVVLTTHDRRLLRDTREWPRLSLRPL</sequence>
<proteinExistence type="predicted"/>
<dbReference type="SMART" id="SM00382">
    <property type="entry name" value="AAA"/>
    <property type="match status" value="2"/>
</dbReference>
<protein>
    <submittedName>
        <fullName evidence="5">ABC transporter ATPase</fullName>
    </submittedName>
</protein>
<gene>
    <name evidence="5" type="ORF">GCM10010185_29870</name>
</gene>
<dbReference type="AlphaFoldDB" id="A0A918AM49"/>
<organism evidence="5 6">
    <name type="scientific">Saccharothrix coeruleofusca</name>
    <dbReference type="NCBI Taxonomy" id="33919"/>
    <lineage>
        <taxon>Bacteria</taxon>
        <taxon>Bacillati</taxon>
        <taxon>Actinomycetota</taxon>
        <taxon>Actinomycetes</taxon>
        <taxon>Pseudonocardiales</taxon>
        <taxon>Pseudonocardiaceae</taxon>
        <taxon>Saccharothrix</taxon>
    </lineage>
</organism>
<dbReference type="Pfam" id="PF00005">
    <property type="entry name" value="ABC_tran"/>
    <property type="match status" value="2"/>
</dbReference>
<dbReference type="CDD" id="cd03221">
    <property type="entry name" value="ABCF_EF-3"/>
    <property type="match status" value="1"/>
</dbReference>
<dbReference type="SUPFAM" id="SSF52540">
    <property type="entry name" value="P-loop containing nucleoside triphosphate hydrolases"/>
    <property type="match status" value="2"/>
</dbReference>
<keyword evidence="3" id="KW-0067">ATP-binding</keyword>
<evidence type="ECO:0000259" key="4">
    <source>
        <dbReference type="PROSITE" id="PS50893"/>
    </source>
</evidence>
<dbReference type="InterPro" id="IPR027417">
    <property type="entry name" value="P-loop_NTPase"/>
</dbReference>
<dbReference type="GO" id="GO:0016887">
    <property type="term" value="F:ATP hydrolysis activity"/>
    <property type="evidence" value="ECO:0007669"/>
    <property type="project" value="InterPro"/>
</dbReference>
<accession>A0A918AM49</accession>
<dbReference type="PANTHER" id="PTHR19211:SF14">
    <property type="entry name" value="ATP-BINDING CASSETTE SUB-FAMILY F MEMBER 1"/>
    <property type="match status" value="1"/>
</dbReference>
<keyword evidence="1" id="KW-0677">Repeat</keyword>
<dbReference type="InterPro" id="IPR003593">
    <property type="entry name" value="AAA+_ATPase"/>
</dbReference>
<evidence type="ECO:0000256" key="3">
    <source>
        <dbReference type="ARBA" id="ARBA00022840"/>
    </source>
</evidence>
<name>A0A918AM49_9PSEU</name>
<dbReference type="EMBL" id="BMRG01000004">
    <property type="protein sequence ID" value="GGP55330.1"/>
    <property type="molecule type" value="Genomic_DNA"/>
</dbReference>
<dbReference type="GO" id="GO:0005524">
    <property type="term" value="F:ATP binding"/>
    <property type="evidence" value="ECO:0007669"/>
    <property type="project" value="UniProtKB-KW"/>
</dbReference>
<keyword evidence="6" id="KW-1185">Reference proteome</keyword>
<feature type="domain" description="ABC transporter" evidence="4">
    <location>
        <begin position="14"/>
        <end position="262"/>
    </location>
</feature>
<evidence type="ECO:0000313" key="5">
    <source>
        <dbReference type="EMBL" id="GGP55330.1"/>
    </source>
</evidence>
<reference evidence="5" key="1">
    <citation type="journal article" date="2014" name="Int. J. Syst. Evol. Microbiol.">
        <title>Complete genome sequence of Corynebacterium casei LMG S-19264T (=DSM 44701T), isolated from a smear-ripened cheese.</title>
        <authorList>
            <consortium name="US DOE Joint Genome Institute (JGI-PGF)"/>
            <person name="Walter F."/>
            <person name="Albersmeier A."/>
            <person name="Kalinowski J."/>
            <person name="Ruckert C."/>
        </authorList>
    </citation>
    <scope>NUCLEOTIDE SEQUENCE</scope>
    <source>
        <strain evidence="5">JCM 3313</strain>
    </source>
</reference>
<dbReference type="Proteomes" id="UP000639606">
    <property type="component" value="Unassembled WGS sequence"/>
</dbReference>
<evidence type="ECO:0000256" key="2">
    <source>
        <dbReference type="ARBA" id="ARBA00022741"/>
    </source>
</evidence>
<keyword evidence="2" id="KW-0547">Nucleotide-binding</keyword>